<gene>
    <name evidence="1" type="ORF">SBA5_110050</name>
</gene>
<name>A0A2N9L362_9BACT</name>
<sequence length="122" mass="13623">MWFCPHRLSGSRGRRSCPWHLRVKRGALHGDAVALWETGRGCGKRNDGGSGYWWQTLVGEEVCLTYRKSMEVAENIGQQWKTNGIPGGSSGVFETGLMIVTRRPPGGYQHRLFHVEHGALVC</sequence>
<accession>A0A2N9L362</accession>
<proteinExistence type="predicted"/>
<evidence type="ECO:0000313" key="1">
    <source>
        <dbReference type="EMBL" id="SPE17690.1"/>
    </source>
</evidence>
<evidence type="ECO:0000313" key="2">
    <source>
        <dbReference type="Proteomes" id="UP000239735"/>
    </source>
</evidence>
<reference evidence="2" key="1">
    <citation type="submission" date="2018-02" db="EMBL/GenBank/DDBJ databases">
        <authorList>
            <person name="Hausmann B."/>
        </authorList>
    </citation>
    <scope>NUCLEOTIDE SEQUENCE [LARGE SCALE GENOMIC DNA]</scope>
    <source>
        <strain evidence="2">Peat soil MAG SbA5</strain>
    </source>
</reference>
<organism evidence="1 2">
    <name type="scientific">Candidatus Sulfuritelmatomonas gaucii</name>
    <dbReference type="NCBI Taxonomy" id="2043161"/>
    <lineage>
        <taxon>Bacteria</taxon>
        <taxon>Pseudomonadati</taxon>
        <taxon>Acidobacteriota</taxon>
        <taxon>Terriglobia</taxon>
        <taxon>Terriglobales</taxon>
        <taxon>Acidobacteriaceae</taxon>
        <taxon>Candidatus Sulfuritelmatomonas</taxon>
    </lineage>
</organism>
<dbReference type="Proteomes" id="UP000239735">
    <property type="component" value="Unassembled WGS sequence"/>
</dbReference>
<dbReference type="EMBL" id="OKRB01000013">
    <property type="protein sequence ID" value="SPE17690.1"/>
    <property type="molecule type" value="Genomic_DNA"/>
</dbReference>
<protein>
    <submittedName>
        <fullName evidence="1">Uncharacterized protein</fullName>
    </submittedName>
</protein>
<dbReference type="AlphaFoldDB" id="A0A2N9L362"/>